<dbReference type="InterPro" id="IPR027430">
    <property type="entry name" value="Retinal_BS"/>
</dbReference>
<dbReference type="CDD" id="cd14969">
    <property type="entry name" value="7tmA_Opsins_type2_animals"/>
    <property type="match status" value="1"/>
</dbReference>
<keyword evidence="11 12" id="KW-0807">Transducer</keyword>
<feature type="transmembrane region" description="Helical" evidence="13">
    <location>
        <begin position="230"/>
        <end position="252"/>
    </location>
</feature>
<dbReference type="GO" id="GO:0004930">
    <property type="term" value="F:G protein-coupled receptor activity"/>
    <property type="evidence" value="ECO:0007669"/>
    <property type="project" value="UniProtKB-KW"/>
</dbReference>
<dbReference type="PROSITE" id="PS00238">
    <property type="entry name" value="OPSIN"/>
    <property type="match status" value="1"/>
</dbReference>
<evidence type="ECO:0000256" key="9">
    <source>
        <dbReference type="ARBA" id="ARBA00023136"/>
    </source>
</evidence>
<evidence type="ECO:0000256" key="7">
    <source>
        <dbReference type="ARBA" id="ARBA00022991"/>
    </source>
</evidence>
<gene>
    <name evidence="15" type="primary">cubop</name>
</gene>
<organism evidence="15">
    <name type="scientific">Carybdea rastonii</name>
    <name type="common">Box jellyfish</name>
    <dbReference type="NCBI Taxonomy" id="78582"/>
    <lineage>
        <taxon>Eukaryota</taxon>
        <taxon>Metazoa</taxon>
        <taxon>Cnidaria</taxon>
        <taxon>Cubozoa</taxon>
        <taxon>Carybdeida</taxon>
        <taxon>Carybdeidae</taxon>
        <taxon>Carybdea</taxon>
    </lineage>
</organism>
<keyword evidence="8 12" id="KW-0297">G-protein coupled receptor</keyword>
<evidence type="ECO:0000256" key="6">
    <source>
        <dbReference type="ARBA" id="ARBA00022989"/>
    </source>
</evidence>
<evidence type="ECO:0000256" key="2">
    <source>
        <dbReference type="ARBA" id="ARBA00022543"/>
    </source>
</evidence>
<evidence type="ECO:0000256" key="4">
    <source>
        <dbReference type="ARBA" id="ARBA00022692"/>
    </source>
</evidence>
<evidence type="ECO:0000256" key="1">
    <source>
        <dbReference type="ARBA" id="ARBA00004141"/>
    </source>
</evidence>
<evidence type="ECO:0000256" key="8">
    <source>
        <dbReference type="ARBA" id="ARBA00023040"/>
    </source>
</evidence>
<evidence type="ECO:0000313" key="15">
    <source>
        <dbReference type="EMBL" id="BAG80696.1"/>
    </source>
</evidence>
<evidence type="ECO:0000259" key="14">
    <source>
        <dbReference type="PROSITE" id="PS50262"/>
    </source>
</evidence>
<feature type="transmembrane region" description="Helical" evidence="13">
    <location>
        <begin position="6"/>
        <end position="31"/>
    </location>
</feature>
<accession>B6F0Y5</accession>
<dbReference type="InterPro" id="IPR050125">
    <property type="entry name" value="GPCR_opsins"/>
</dbReference>
<feature type="transmembrane region" description="Helical" evidence="13">
    <location>
        <begin position="170"/>
        <end position="195"/>
    </location>
</feature>
<keyword evidence="2" id="KW-0600">Photoreceptor protein</keyword>
<feature type="transmembrane region" description="Helical" evidence="13">
    <location>
        <begin position="123"/>
        <end position="146"/>
    </location>
</feature>
<dbReference type="GO" id="GO:0009881">
    <property type="term" value="F:photoreceptor activity"/>
    <property type="evidence" value="ECO:0007669"/>
    <property type="project" value="UniProtKB-KW"/>
</dbReference>
<sequence length="330" mass="36541">MGANITEILSGFLACVVFLSISLNMIVLITFYRLRHKLAFKDALMASMAFSDVVQAIVGYPLEVFTVVDGKWTFGMELCQVAGFFITALGQVSIAHLTALALDRYFTVCRPFVATAIHGSMRNAGMVIFVCWFYASFWAVLPLVGWSNYDVEGDGMRCSINWADDSPKSYSYRVCLFVFIYLIPVLLMVATYVLVQGEMKNMRGRAAQLFGSESEAALKNIKAEKRHTRLVFVMILSFIVAWTPYTFVAMWVSFFTKQLGPIPLYVDTLAAMLAKSSAMFNPIIYCFLHKQFRRAVLRGVCGRIVGGNAIAPSSTAVEPGQTLASGTAES</sequence>
<keyword evidence="3" id="KW-0716">Sensory transduction</keyword>
<evidence type="ECO:0000256" key="13">
    <source>
        <dbReference type="SAM" id="Phobius"/>
    </source>
</evidence>
<keyword evidence="6 13" id="KW-1133">Transmembrane helix</keyword>
<dbReference type="PROSITE" id="PS00237">
    <property type="entry name" value="G_PROTEIN_RECEP_F1_1"/>
    <property type="match status" value="1"/>
</dbReference>
<proteinExistence type="evidence at transcript level"/>
<keyword evidence="5" id="KW-0681">Retinal protein</keyword>
<feature type="domain" description="G-protein coupled receptors family 1 profile" evidence="14">
    <location>
        <begin position="23"/>
        <end position="285"/>
    </location>
</feature>
<comment type="similarity">
    <text evidence="12">Belongs to the G-protein coupled receptor 1 family.</text>
</comment>
<feature type="transmembrane region" description="Helical" evidence="13">
    <location>
        <begin position="43"/>
        <end position="62"/>
    </location>
</feature>
<dbReference type="SMR" id="B6F0Y5"/>
<keyword evidence="9 13" id="KW-0472">Membrane</keyword>
<dbReference type="InterPro" id="IPR000276">
    <property type="entry name" value="GPCR_Rhodpsn"/>
</dbReference>
<dbReference type="PROSITE" id="PS50262">
    <property type="entry name" value="G_PROTEIN_RECEP_F1_2"/>
    <property type="match status" value="1"/>
</dbReference>
<evidence type="ECO:0000256" key="12">
    <source>
        <dbReference type="RuleBase" id="RU000688"/>
    </source>
</evidence>
<keyword evidence="4 12" id="KW-0812">Transmembrane</keyword>
<feature type="transmembrane region" description="Helical" evidence="13">
    <location>
        <begin position="82"/>
        <end position="102"/>
    </location>
</feature>
<keyword evidence="10 12" id="KW-0675">Receptor</keyword>
<dbReference type="GO" id="GO:0016020">
    <property type="term" value="C:membrane"/>
    <property type="evidence" value="ECO:0007669"/>
    <property type="project" value="UniProtKB-SubCell"/>
</dbReference>
<dbReference type="Gene3D" id="1.20.1070.10">
    <property type="entry name" value="Rhodopsin 7-helix transmembrane proteins"/>
    <property type="match status" value="1"/>
</dbReference>
<keyword evidence="7" id="KW-0157">Chromophore</keyword>
<comment type="subcellular location">
    <subcellularLocation>
        <location evidence="1">Membrane</location>
        <topology evidence="1">Multi-pass membrane protein</topology>
    </subcellularLocation>
</comment>
<dbReference type="PRINTS" id="PR00237">
    <property type="entry name" value="GPCRRHODOPSN"/>
</dbReference>
<protein>
    <submittedName>
        <fullName evidence="15">Opsin</fullName>
    </submittedName>
</protein>
<dbReference type="SUPFAM" id="SSF81321">
    <property type="entry name" value="Family A G protein-coupled receptor-like"/>
    <property type="match status" value="1"/>
</dbReference>
<evidence type="ECO:0000256" key="3">
    <source>
        <dbReference type="ARBA" id="ARBA00022606"/>
    </source>
</evidence>
<dbReference type="GO" id="GO:0007602">
    <property type="term" value="P:phototransduction"/>
    <property type="evidence" value="ECO:0007669"/>
    <property type="project" value="UniProtKB-KW"/>
</dbReference>
<dbReference type="PANTHER" id="PTHR24240">
    <property type="entry name" value="OPSIN"/>
    <property type="match status" value="1"/>
</dbReference>
<reference evidence="15" key="1">
    <citation type="journal article" date="2008" name="Proc. Natl. Acad. Sci. U.S.A.">
        <title>Jellyfish vision starts with cAMP signaling mediated by opsin-Gs cascade.</title>
        <authorList>
            <person name="Koyanagi M."/>
            <person name="Takano K."/>
            <person name="Tsukamoto H."/>
            <person name="Ohtsu K."/>
            <person name="Tokunaga F."/>
            <person name="Terakita A."/>
        </authorList>
    </citation>
    <scope>NUCLEOTIDE SEQUENCE</scope>
</reference>
<dbReference type="InterPro" id="IPR017452">
    <property type="entry name" value="GPCR_Rhodpsn_7TM"/>
</dbReference>
<name>B6F0Y5_CARRA</name>
<dbReference type="Pfam" id="PF00001">
    <property type="entry name" value="7tm_1"/>
    <property type="match status" value="1"/>
</dbReference>
<dbReference type="EMBL" id="AB435549">
    <property type="protein sequence ID" value="BAG80696.1"/>
    <property type="molecule type" value="mRNA"/>
</dbReference>
<dbReference type="AlphaFoldDB" id="B6F0Y5"/>
<evidence type="ECO:0000256" key="5">
    <source>
        <dbReference type="ARBA" id="ARBA00022925"/>
    </source>
</evidence>
<feature type="transmembrane region" description="Helical" evidence="13">
    <location>
        <begin position="264"/>
        <end position="288"/>
    </location>
</feature>
<evidence type="ECO:0000256" key="10">
    <source>
        <dbReference type="ARBA" id="ARBA00023170"/>
    </source>
</evidence>
<evidence type="ECO:0000256" key="11">
    <source>
        <dbReference type="ARBA" id="ARBA00023224"/>
    </source>
</evidence>